<feature type="binding site" evidence="1">
    <location>
        <position position="388"/>
    </location>
    <ligand>
        <name>substrate</name>
    </ligand>
</feature>
<feature type="binding site" evidence="1">
    <location>
        <position position="340"/>
    </location>
    <ligand>
        <name>substrate</name>
    </ligand>
</feature>
<dbReference type="SUPFAM" id="SSF55326">
    <property type="entry name" value="PurM N-terminal domain-like"/>
    <property type="match status" value="1"/>
</dbReference>
<feature type="binding site" evidence="1">
    <location>
        <position position="286"/>
    </location>
    <ligand>
        <name>Mg(2+)</name>
        <dbReference type="ChEBI" id="CHEBI:18420"/>
        <label>3</label>
    </ligand>
</feature>
<feature type="binding site" evidence="1">
    <location>
        <position position="140"/>
    </location>
    <ligand>
        <name>Mg(2+)</name>
        <dbReference type="ChEBI" id="CHEBI:18420"/>
        <label>1</label>
    </ligand>
</feature>
<dbReference type="Gene3D" id="3.90.650.10">
    <property type="entry name" value="PurM-like C-terminal domain"/>
    <property type="match status" value="1"/>
</dbReference>
<proteinExistence type="inferred from homology"/>
<feature type="binding site" evidence="1">
    <location>
        <position position="289"/>
    </location>
    <ligand>
        <name>Mg(2+)</name>
        <dbReference type="ChEBI" id="CHEBI:18420"/>
        <label>5</label>
    </ligand>
</feature>
<dbReference type="InterPro" id="IPR036676">
    <property type="entry name" value="PurM-like_C_sf"/>
</dbReference>
<feature type="binding site" evidence="1">
    <location>
        <position position="90"/>
    </location>
    <ligand>
        <name>Mg(2+)</name>
        <dbReference type="ChEBI" id="CHEBI:18420"/>
        <label>2</label>
    </ligand>
</feature>
<dbReference type="SUPFAM" id="SSF56042">
    <property type="entry name" value="PurM C-terminal domain-like"/>
    <property type="match status" value="1"/>
</dbReference>
<comment type="pathway">
    <text evidence="1">Cofactor biosynthesis; thiamine diphosphate biosynthesis; thiamine diphosphate from thiamine phosphate: step 1/1.</text>
</comment>
<dbReference type="InterPro" id="IPR036921">
    <property type="entry name" value="PurM-like_N_sf"/>
</dbReference>
<gene>
    <name evidence="1" type="primary">thiL</name>
    <name evidence="4" type="ORF">SAMN05216554_3361</name>
</gene>
<dbReference type="CDD" id="cd02194">
    <property type="entry name" value="ThiL"/>
    <property type="match status" value="1"/>
</dbReference>
<feature type="binding site" evidence="1">
    <location>
        <position position="59"/>
    </location>
    <ligand>
        <name>Mg(2+)</name>
        <dbReference type="ChEBI" id="CHEBI:18420"/>
        <label>4</label>
    </ligand>
</feature>
<comment type="similarity">
    <text evidence="1">Belongs to the thiamine-monophosphate kinase family.</text>
</comment>
<dbReference type="EC" id="2.7.4.16" evidence="1"/>
<evidence type="ECO:0000256" key="2">
    <source>
        <dbReference type="SAM" id="MobiDB-lite"/>
    </source>
</evidence>
<feature type="binding site" evidence="1">
    <location>
        <position position="68"/>
    </location>
    <ligand>
        <name>substrate</name>
    </ligand>
</feature>
<feature type="binding site" evidence="1">
    <location>
        <position position="90"/>
    </location>
    <ligand>
        <name>Mg(2+)</name>
        <dbReference type="ChEBI" id="CHEBI:18420"/>
        <label>3</label>
    </ligand>
</feature>
<evidence type="ECO:0000313" key="5">
    <source>
        <dbReference type="Proteomes" id="UP000198891"/>
    </source>
</evidence>
<dbReference type="RefSeq" id="WP_092555820.1">
    <property type="nucleotide sequence ID" value="NZ_FNPZ01000003.1"/>
</dbReference>
<dbReference type="InterPro" id="IPR016188">
    <property type="entry name" value="PurM-like_N"/>
</dbReference>
<keyword evidence="1 4" id="KW-0418">Kinase</keyword>
<dbReference type="Proteomes" id="UP000198891">
    <property type="component" value="Unassembled WGS sequence"/>
</dbReference>
<evidence type="ECO:0000259" key="3">
    <source>
        <dbReference type="Pfam" id="PF00586"/>
    </source>
</evidence>
<keyword evidence="1" id="KW-0479">Metal-binding</keyword>
<evidence type="ECO:0000313" key="4">
    <source>
        <dbReference type="EMBL" id="SDZ33704.1"/>
    </source>
</evidence>
<comment type="miscellaneous">
    <text evidence="1">Reaction mechanism of ThiL seems to utilize a direct, inline transfer of the gamma-phosphate of ATP to TMP rather than a phosphorylated enzyme intermediate.</text>
</comment>
<feature type="binding site" evidence="1">
    <location>
        <position position="288"/>
    </location>
    <ligand>
        <name>ATP</name>
        <dbReference type="ChEBI" id="CHEBI:30616"/>
    </ligand>
</feature>
<dbReference type="EMBL" id="FNPZ01000003">
    <property type="protein sequence ID" value="SDZ33704.1"/>
    <property type="molecule type" value="Genomic_DNA"/>
</dbReference>
<dbReference type="OrthoDB" id="9802811at2"/>
<dbReference type="GO" id="GO:0009228">
    <property type="term" value="P:thiamine biosynthetic process"/>
    <property type="evidence" value="ECO:0007669"/>
    <property type="project" value="UniProtKB-KW"/>
</dbReference>
<dbReference type="PANTHER" id="PTHR30270">
    <property type="entry name" value="THIAMINE-MONOPHOSPHATE KINASE"/>
    <property type="match status" value="1"/>
</dbReference>
<comment type="catalytic activity">
    <reaction evidence="1">
        <text>thiamine phosphate + ATP = thiamine diphosphate + ADP</text>
        <dbReference type="Rhea" id="RHEA:15913"/>
        <dbReference type="ChEBI" id="CHEBI:30616"/>
        <dbReference type="ChEBI" id="CHEBI:37575"/>
        <dbReference type="ChEBI" id="CHEBI:58937"/>
        <dbReference type="ChEBI" id="CHEBI:456216"/>
        <dbReference type="EC" id="2.7.4.16"/>
    </reaction>
</comment>
<keyword evidence="1" id="KW-0460">Magnesium</keyword>
<reference evidence="4 5" key="1">
    <citation type="submission" date="2016-10" db="EMBL/GenBank/DDBJ databases">
        <authorList>
            <person name="de Groot N.N."/>
        </authorList>
    </citation>
    <scope>NUCLEOTIDE SEQUENCE [LARGE SCALE GENOMIC DNA]</scope>
    <source>
        <strain evidence="4 5">CGMCC 4.3491</strain>
    </source>
</reference>
<feature type="binding site" evidence="1">
    <location>
        <position position="45"/>
    </location>
    <ligand>
        <name>Mg(2+)</name>
        <dbReference type="ChEBI" id="CHEBI:18420"/>
        <label>4</label>
    </ligand>
</feature>
<feature type="binding site" evidence="1">
    <location>
        <position position="90"/>
    </location>
    <ligand>
        <name>Mg(2+)</name>
        <dbReference type="ChEBI" id="CHEBI:18420"/>
        <label>4</label>
    </ligand>
</feature>
<dbReference type="AlphaFoldDB" id="A0A1H3S724"/>
<feature type="binding site" evidence="1">
    <location>
        <position position="60"/>
    </location>
    <ligand>
        <name>Mg(2+)</name>
        <dbReference type="ChEBI" id="CHEBI:18420"/>
        <label>1</label>
    </ligand>
</feature>
<dbReference type="STRING" id="381665.SAMN05216554_3361"/>
<dbReference type="Gene3D" id="3.30.1330.10">
    <property type="entry name" value="PurM-like, N-terminal domain"/>
    <property type="match status" value="1"/>
</dbReference>
<feature type="binding site" evidence="1">
    <location>
        <position position="61"/>
    </location>
    <ligand>
        <name>Mg(2+)</name>
        <dbReference type="ChEBI" id="CHEBI:18420"/>
        <label>1</label>
    </ligand>
</feature>
<protein>
    <recommendedName>
        <fullName evidence="1">Thiamine-monophosphate kinase</fullName>
        <shortName evidence="1">TMP kinase</shortName>
        <shortName evidence="1">Thiamine-phosphate kinase</shortName>
        <ecNumber evidence="1">2.7.4.16</ecNumber>
    </recommendedName>
</protein>
<dbReference type="GO" id="GO:0005524">
    <property type="term" value="F:ATP binding"/>
    <property type="evidence" value="ECO:0007669"/>
    <property type="project" value="UniProtKB-UniRule"/>
</dbReference>
<evidence type="ECO:0000256" key="1">
    <source>
        <dbReference type="HAMAP-Rule" id="MF_02128"/>
    </source>
</evidence>
<feature type="binding site" evidence="1">
    <location>
        <position position="61"/>
    </location>
    <ligand>
        <name>Mg(2+)</name>
        <dbReference type="ChEBI" id="CHEBI:18420"/>
        <label>2</label>
    </ligand>
</feature>
<sequence length="399" mass="40336">MALDFGLPANARPETLAEVGEVETLRRIFPRLPHASAELLGPGDDAAVLAAPDGRYVVTTDMMIHGPDFRAAWSTAHDLGWKAAMTNLADVAAMGARPTALVMAIAAPLDTPVEVLLGIADGLRDACAAAAPGCGVAGGDLSVSATLTLAVTAFGDLEGRAPVTRAGARPGDTVAVAGALGRAGAGIWLLFRDGVVRHGPGVGSVRADGARVTSDGSNAGVGSHPHDEPGVFAESGESRASGEPDAVLGAVLRREHPDLLEAQLAPTSPIASGVVAALGGATAMLDVSDGLVLDARRIAQASGCVIRLDPAAIAREARALIDLDAVVGDHAPDFVLAGGEDHALLATFPLGTALPDGFRPLGEVAAVPPVASPDVLLGDRPYDDRAGWDPYADWDGHAG</sequence>
<keyword evidence="1" id="KW-0784">Thiamine biosynthesis</keyword>
<dbReference type="GO" id="GO:0000287">
    <property type="term" value="F:magnesium ion binding"/>
    <property type="evidence" value="ECO:0007669"/>
    <property type="project" value="UniProtKB-UniRule"/>
</dbReference>
<dbReference type="InterPro" id="IPR006283">
    <property type="entry name" value="ThiL-like"/>
</dbReference>
<name>A0A1H3S724_9MICO</name>
<organism evidence="4 5">
    <name type="scientific">Herbiconiux ginsengi</name>
    <dbReference type="NCBI Taxonomy" id="381665"/>
    <lineage>
        <taxon>Bacteria</taxon>
        <taxon>Bacillati</taxon>
        <taxon>Actinomycetota</taxon>
        <taxon>Actinomycetes</taxon>
        <taxon>Micrococcales</taxon>
        <taxon>Microbacteriaceae</taxon>
        <taxon>Herbiconiux</taxon>
    </lineage>
</organism>
<keyword evidence="1" id="KW-0547">Nucleotide-binding</keyword>
<feature type="binding site" evidence="1">
    <location>
        <begin position="139"/>
        <end position="140"/>
    </location>
    <ligand>
        <name>ATP</name>
        <dbReference type="ChEBI" id="CHEBI:30616"/>
    </ligand>
</feature>
<dbReference type="UniPathway" id="UPA00060">
    <property type="reaction ID" value="UER00142"/>
</dbReference>
<feature type="binding site" evidence="1">
    <location>
        <position position="45"/>
    </location>
    <ligand>
        <name>Mg(2+)</name>
        <dbReference type="ChEBI" id="CHEBI:18420"/>
        <label>3</label>
    </ligand>
</feature>
<feature type="domain" description="PurM-like N-terminal" evidence="3">
    <location>
        <begin position="43"/>
        <end position="155"/>
    </location>
</feature>
<comment type="caution">
    <text evidence="1">Lacks conserved residue(s) required for the propagation of feature annotation.</text>
</comment>
<dbReference type="Pfam" id="PF00586">
    <property type="entry name" value="AIRS"/>
    <property type="match status" value="1"/>
</dbReference>
<accession>A0A1H3S724</accession>
<feature type="region of interest" description="Disordered" evidence="2">
    <location>
        <begin position="206"/>
        <end position="241"/>
    </location>
</feature>
<dbReference type="GO" id="GO:0009229">
    <property type="term" value="P:thiamine diphosphate biosynthetic process"/>
    <property type="evidence" value="ECO:0007669"/>
    <property type="project" value="UniProtKB-UniRule"/>
</dbReference>
<dbReference type="HAMAP" id="MF_02128">
    <property type="entry name" value="TMP_kinase"/>
    <property type="match status" value="1"/>
</dbReference>
<keyword evidence="1" id="KW-0808">Transferase</keyword>
<dbReference type="GO" id="GO:0009030">
    <property type="term" value="F:thiamine-phosphate kinase activity"/>
    <property type="evidence" value="ECO:0007669"/>
    <property type="project" value="UniProtKB-UniRule"/>
</dbReference>
<keyword evidence="1" id="KW-0067">ATP-binding</keyword>
<comment type="function">
    <text evidence="1">Catalyzes the ATP-dependent phosphorylation of thiamine-monophosphate (TMP) to form thiamine-pyrophosphate (TPP), the active form of vitamin B1.</text>
</comment>
<keyword evidence="5" id="KW-1185">Reference proteome</keyword>
<feature type="binding site" evidence="1">
    <location>
        <position position="165"/>
    </location>
    <ligand>
        <name>ATP</name>
        <dbReference type="ChEBI" id="CHEBI:30616"/>
    </ligand>
</feature>
<dbReference type="PANTHER" id="PTHR30270:SF0">
    <property type="entry name" value="THIAMINE-MONOPHOSPHATE KINASE"/>
    <property type="match status" value="1"/>
</dbReference>